<dbReference type="InterPro" id="IPR043128">
    <property type="entry name" value="Rev_trsase/Diguanyl_cyclase"/>
</dbReference>
<protein>
    <submittedName>
        <fullName evidence="3">Diguanylate cyclase domain-containing protein</fullName>
        <ecNumber evidence="3">2.7.7.65</ecNumber>
    </submittedName>
</protein>
<dbReference type="SUPFAM" id="SSF55781">
    <property type="entry name" value="GAF domain-like"/>
    <property type="match status" value="1"/>
</dbReference>
<evidence type="ECO:0000259" key="2">
    <source>
        <dbReference type="PROSITE" id="PS50887"/>
    </source>
</evidence>
<evidence type="ECO:0000256" key="1">
    <source>
        <dbReference type="SAM" id="MobiDB-lite"/>
    </source>
</evidence>
<dbReference type="CDD" id="cd01949">
    <property type="entry name" value="GGDEF"/>
    <property type="match status" value="1"/>
</dbReference>
<dbReference type="GO" id="GO:0052621">
    <property type="term" value="F:diguanylate cyclase activity"/>
    <property type="evidence" value="ECO:0007669"/>
    <property type="project" value="UniProtKB-EC"/>
</dbReference>
<dbReference type="RefSeq" id="WP_245577246.1">
    <property type="nucleotide sequence ID" value="NZ_JBIAZU010000011.1"/>
</dbReference>
<sequence length="502" mass="53307">MSSEVQPEAAILGDPQEALMTELVTFMTKDTPSVQHVLDVAAPYLRAAAELTAATVFELDSETGLLNPAARLGEPGGRDMITAGKVFRMAAGAKPLVDADRMAVRLRIGGQTLGVLLLTGKHLDLLRQGTLSPLALHFATTLQGLAAEKQRQFLSHVSNVVRRLFEKGMEATSVEEAGRILVAASAEAFRTDYGALCLIDGEGLIRYVHSIGARDGDGQFAHLVGKPIAESPVWQSIAEGKPALVANSAAATAVNGGIIKTLGLKSYLAIPMLSAQGPVGMIMCGSASETREWTSRDRILAEQLSVEGALIVDSAGMRQAAQAHVAQLSHQAYHDSLTGLPNRSYLLDRAEQAVEVAGATGTRAALMLLDLNGFKQVNDTAGHQAGDMLLQQVAKRLLGAVRDDDVVSRLGGDEFAILLTRDPDEHVATAVAGRIVDRLREPFTIEGQEVRIGGSVGIALFPDDADAYDELMRAADTAMYDAKRDTKKFGGGSRRAQQEPAA</sequence>
<feature type="region of interest" description="Disordered" evidence="1">
    <location>
        <begin position="483"/>
        <end position="502"/>
    </location>
</feature>
<organism evidence="3 4">
    <name type="scientific">Paractinoplanes globisporus</name>
    <dbReference type="NCBI Taxonomy" id="113565"/>
    <lineage>
        <taxon>Bacteria</taxon>
        <taxon>Bacillati</taxon>
        <taxon>Actinomycetota</taxon>
        <taxon>Actinomycetes</taxon>
        <taxon>Micromonosporales</taxon>
        <taxon>Micromonosporaceae</taxon>
        <taxon>Paractinoplanes</taxon>
    </lineage>
</organism>
<keyword evidence="3" id="KW-0548">Nucleotidyltransferase</keyword>
<name>A0ABW6WXZ4_9ACTN</name>
<dbReference type="SMART" id="SM00065">
    <property type="entry name" value="GAF"/>
    <property type="match status" value="1"/>
</dbReference>
<dbReference type="Pfam" id="PF00990">
    <property type="entry name" value="GGDEF"/>
    <property type="match status" value="1"/>
</dbReference>
<dbReference type="PROSITE" id="PS50887">
    <property type="entry name" value="GGDEF"/>
    <property type="match status" value="1"/>
</dbReference>
<dbReference type="EMBL" id="JBIAZU010000011">
    <property type="protein sequence ID" value="MFF5297495.1"/>
    <property type="molecule type" value="Genomic_DNA"/>
</dbReference>
<dbReference type="InterPro" id="IPR029787">
    <property type="entry name" value="Nucleotide_cyclase"/>
</dbReference>
<reference evidence="3 4" key="1">
    <citation type="submission" date="2024-10" db="EMBL/GenBank/DDBJ databases">
        <title>The Natural Products Discovery Center: Release of the First 8490 Sequenced Strains for Exploring Actinobacteria Biosynthetic Diversity.</title>
        <authorList>
            <person name="Kalkreuter E."/>
            <person name="Kautsar S.A."/>
            <person name="Yang D."/>
            <person name="Bader C.D."/>
            <person name="Teijaro C.N."/>
            <person name="Fluegel L."/>
            <person name="Davis C.M."/>
            <person name="Simpson J.R."/>
            <person name="Lauterbach L."/>
            <person name="Steele A.D."/>
            <person name="Gui C."/>
            <person name="Meng S."/>
            <person name="Li G."/>
            <person name="Viehrig K."/>
            <person name="Ye F."/>
            <person name="Su P."/>
            <person name="Kiefer A.F."/>
            <person name="Nichols A."/>
            <person name="Cepeda A.J."/>
            <person name="Yan W."/>
            <person name="Fan B."/>
            <person name="Jiang Y."/>
            <person name="Adhikari A."/>
            <person name="Zheng C.-J."/>
            <person name="Schuster L."/>
            <person name="Cowan T.M."/>
            <person name="Smanski M.J."/>
            <person name="Chevrette M.G."/>
            <person name="De Carvalho L.P.S."/>
            <person name="Shen B."/>
        </authorList>
    </citation>
    <scope>NUCLEOTIDE SEQUENCE [LARGE SCALE GENOMIC DNA]</scope>
    <source>
        <strain evidence="3 4">NPDC000087</strain>
    </source>
</reference>
<evidence type="ECO:0000313" key="3">
    <source>
        <dbReference type="EMBL" id="MFF5297495.1"/>
    </source>
</evidence>
<keyword evidence="3" id="KW-0808">Transferase</keyword>
<dbReference type="InterPro" id="IPR000160">
    <property type="entry name" value="GGDEF_dom"/>
</dbReference>
<dbReference type="Gene3D" id="3.30.70.270">
    <property type="match status" value="1"/>
</dbReference>
<dbReference type="PANTHER" id="PTHR46663">
    <property type="entry name" value="DIGUANYLATE CYCLASE DGCT-RELATED"/>
    <property type="match status" value="1"/>
</dbReference>
<dbReference type="Pfam" id="PF13185">
    <property type="entry name" value="GAF_2"/>
    <property type="match status" value="1"/>
</dbReference>
<accession>A0ABW6WXZ4</accession>
<keyword evidence="4" id="KW-1185">Reference proteome</keyword>
<dbReference type="NCBIfam" id="TIGR00254">
    <property type="entry name" value="GGDEF"/>
    <property type="match status" value="1"/>
</dbReference>
<dbReference type="EC" id="2.7.7.65" evidence="3"/>
<gene>
    <name evidence="3" type="ORF">ACFY35_49380</name>
</gene>
<comment type="caution">
    <text evidence="3">The sequence shown here is derived from an EMBL/GenBank/DDBJ whole genome shotgun (WGS) entry which is preliminary data.</text>
</comment>
<dbReference type="InterPro" id="IPR029016">
    <property type="entry name" value="GAF-like_dom_sf"/>
</dbReference>
<dbReference type="InterPro" id="IPR003018">
    <property type="entry name" value="GAF"/>
</dbReference>
<dbReference type="SUPFAM" id="SSF55073">
    <property type="entry name" value="Nucleotide cyclase"/>
    <property type="match status" value="1"/>
</dbReference>
<dbReference type="SMART" id="SM00267">
    <property type="entry name" value="GGDEF"/>
    <property type="match status" value="1"/>
</dbReference>
<dbReference type="Gene3D" id="3.30.450.40">
    <property type="match status" value="1"/>
</dbReference>
<feature type="domain" description="GGDEF" evidence="2">
    <location>
        <begin position="362"/>
        <end position="499"/>
    </location>
</feature>
<evidence type="ECO:0000313" key="4">
    <source>
        <dbReference type="Proteomes" id="UP001602245"/>
    </source>
</evidence>
<dbReference type="InterPro" id="IPR052163">
    <property type="entry name" value="DGC-Regulatory_Protein"/>
</dbReference>
<dbReference type="Proteomes" id="UP001602245">
    <property type="component" value="Unassembled WGS sequence"/>
</dbReference>
<proteinExistence type="predicted"/>
<dbReference type="PANTHER" id="PTHR46663:SF2">
    <property type="entry name" value="GGDEF DOMAIN-CONTAINING PROTEIN"/>
    <property type="match status" value="1"/>
</dbReference>